<feature type="non-terminal residue" evidence="9">
    <location>
        <position position="137"/>
    </location>
</feature>
<dbReference type="CDD" id="cd09280">
    <property type="entry name" value="RNase_HI_eukaryote_like"/>
    <property type="match status" value="1"/>
</dbReference>
<dbReference type="InterPro" id="IPR012337">
    <property type="entry name" value="RNaseH-like_sf"/>
</dbReference>
<dbReference type="PANTHER" id="PTHR10642:SF26">
    <property type="entry name" value="RIBONUCLEASE H1"/>
    <property type="match status" value="1"/>
</dbReference>
<comment type="similarity">
    <text evidence="2">Belongs to the RNase H family.</text>
</comment>
<dbReference type="SUPFAM" id="SSF53098">
    <property type="entry name" value="Ribonuclease H-like"/>
    <property type="match status" value="1"/>
</dbReference>
<dbReference type="AlphaFoldDB" id="A0A4V1IPU8"/>
<evidence type="ECO:0000256" key="2">
    <source>
        <dbReference type="ARBA" id="ARBA00005300"/>
    </source>
</evidence>
<feature type="domain" description="RNase H type-1" evidence="8">
    <location>
        <begin position="1"/>
        <end position="137"/>
    </location>
</feature>
<keyword evidence="10" id="KW-1185">Reference proteome</keyword>
<evidence type="ECO:0000313" key="10">
    <source>
        <dbReference type="Proteomes" id="UP000269721"/>
    </source>
</evidence>
<organism evidence="9 10">
    <name type="scientific">Blyttiomyces helicus</name>
    <dbReference type="NCBI Taxonomy" id="388810"/>
    <lineage>
        <taxon>Eukaryota</taxon>
        <taxon>Fungi</taxon>
        <taxon>Fungi incertae sedis</taxon>
        <taxon>Chytridiomycota</taxon>
        <taxon>Chytridiomycota incertae sedis</taxon>
        <taxon>Chytridiomycetes</taxon>
        <taxon>Chytridiomycetes incertae sedis</taxon>
        <taxon>Blyttiomyces</taxon>
    </lineage>
</organism>
<dbReference type="OrthoDB" id="407198at2759"/>
<dbReference type="GO" id="GO:0043137">
    <property type="term" value="P:DNA replication, removal of RNA primer"/>
    <property type="evidence" value="ECO:0007669"/>
    <property type="project" value="TreeGrafter"/>
</dbReference>
<evidence type="ECO:0000256" key="3">
    <source>
        <dbReference type="ARBA" id="ARBA00012180"/>
    </source>
</evidence>
<evidence type="ECO:0000313" key="9">
    <source>
        <dbReference type="EMBL" id="RKO84307.1"/>
    </source>
</evidence>
<dbReference type="InterPro" id="IPR036397">
    <property type="entry name" value="RNaseH_sf"/>
</dbReference>
<dbReference type="PROSITE" id="PS50879">
    <property type="entry name" value="RNASE_H_1"/>
    <property type="match status" value="1"/>
</dbReference>
<dbReference type="GO" id="GO:0004523">
    <property type="term" value="F:RNA-DNA hybrid ribonuclease activity"/>
    <property type="evidence" value="ECO:0007669"/>
    <property type="project" value="UniProtKB-EC"/>
</dbReference>
<reference evidence="10" key="1">
    <citation type="journal article" date="2018" name="Nat. Microbiol.">
        <title>Leveraging single-cell genomics to expand the fungal tree of life.</title>
        <authorList>
            <person name="Ahrendt S.R."/>
            <person name="Quandt C.A."/>
            <person name="Ciobanu D."/>
            <person name="Clum A."/>
            <person name="Salamov A."/>
            <person name="Andreopoulos B."/>
            <person name="Cheng J.F."/>
            <person name="Woyke T."/>
            <person name="Pelin A."/>
            <person name="Henrissat B."/>
            <person name="Reynolds N.K."/>
            <person name="Benny G.L."/>
            <person name="Smith M.E."/>
            <person name="James T.Y."/>
            <person name="Grigoriev I.V."/>
        </authorList>
    </citation>
    <scope>NUCLEOTIDE SEQUENCE [LARGE SCALE GENOMIC DNA]</scope>
</reference>
<dbReference type="InterPro" id="IPR050092">
    <property type="entry name" value="RNase_H"/>
</dbReference>
<evidence type="ECO:0000256" key="5">
    <source>
        <dbReference type="ARBA" id="ARBA00022723"/>
    </source>
</evidence>
<name>A0A4V1IPU8_9FUNG</name>
<dbReference type="GO" id="GO:0003676">
    <property type="term" value="F:nucleic acid binding"/>
    <property type="evidence" value="ECO:0007669"/>
    <property type="project" value="InterPro"/>
</dbReference>
<dbReference type="PANTHER" id="PTHR10642">
    <property type="entry name" value="RIBONUCLEASE H1"/>
    <property type="match status" value="1"/>
</dbReference>
<dbReference type="EC" id="3.1.26.4" evidence="3"/>
<gene>
    <name evidence="9" type="ORF">BDK51DRAFT_8051</name>
</gene>
<evidence type="ECO:0000256" key="1">
    <source>
        <dbReference type="ARBA" id="ARBA00000077"/>
    </source>
</evidence>
<sequence>YTDGSCRGNGQKRAIAGLGVHFPEGEISDISERLPGVVQTNNRAEILAVIRAIEVAPRGRRLIIHSDSQYMRDGITSWIHSWKENGWNNGKVVSQDLWMRLDAVRDQYNLDGRVEFRYVQAHVGIPGNETADRLANE</sequence>
<comment type="catalytic activity">
    <reaction evidence="1">
        <text>Endonucleolytic cleavage to 5'-phosphomonoester.</text>
        <dbReference type="EC" id="3.1.26.4"/>
    </reaction>
</comment>
<feature type="non-terminal residue" evidence="9">
    <location>
        <position position="1"/>
    </location>
</feature>
<dbReference type="Gene3D" id="3.30.420.10">
    <property type="entry name" value="Ribonuclease H-like superfamily/Ribonuclease H"/>
    <property type="match status" value="1"/>
</dbReference>
<dbReference type="EMBL" id="ML000259">
    <property type="protein sequence ID" value="RKO84307.1"/>
    <property type="molecule type" value="Genomic_DNA"/>
</dbReference>
<evidence type="ECO:0000259" key="8">
    <source>
        <dbReference type="PROSITE" id="PS50879"/>
    </source>
</evidence>
<protein>
    <recommendedName>
        <fullName evidence="3">ribonuclease H</fullName>
        <ecNumber evidence="3">3.1.26.4</ecNumber>
    </recommendedName>
</protein>
<dbReference type="GO" id="GO:0046872">
    <property type="term" value="F:metal ion binding"/>
    <property type="evidence" value="ECO:0007669"/>
    <property type="project" value="UniProtKB-KW"/>
</dbReference>
<evidence type="ECO:0000256" key="6">
    <source>
        <dbReference type="ARBA" id="ARBA00022759"/>
    </source>
</evidence>
<keyword evidence="6" id="KW-0255">Endonuclease</keyword>
<evidence type="ECO:0000256" key="4">
    <source>
        <dbReference type="ARBA" id="ARBA00022722"/>
    </source>
</evidence>
<keyword evidence="5" id="KW-0479">Metal-binding</keyword>
<keyword evidence="7" id="KW-0378">Hydrolase</keyword>
<keyword evidence="4" id="KW-0540">Nuclease</keyword>
<evidence type="ECO:0000256" key="7">
    <source>
        <dbReference type="ARBA" id="ARBA00022801"/>
    </source>
</evidence>
<dbReference type="InterPro" id="IPR002156">
    <property type="entry name" value="RNaseH_domain"/>
</dbReference>
<accession>A0A4V1IPU8</accession>
<dbReference type="Proteomes" id="UP000269721">
    <property type="component" value="Unassembled WGS sequence"/>
</dbReference>
<dbReference type="Pfam" id="PF00075">
    <property type="entry name" value="RNase_H"/>
    <property type="match status" value="1"/>
</dbReference>
<proteinExistence type="inferred from homology"/>